<protein>
    <submittedName>
        <fullName evidence="2">Uncharacterized protein</fullName>
    </submittedName>
</protein>
<accession>A0A2C6KQW7</accession>
<dbReference type="EMBL" id="MIGC01003945">
    <property type="protein sequence ID" value="PHJ18706.1"/>
    <property type="molecule type" value="Genomic_DNA"/>
</dbReference>
<dbReference type="Proteomes" id="UP000221165">
    <property type="component" value="Unassembled WGS sequence"/>
</dbReference>
<dbReference type="GeneID" id="94430834"/>
<reference evidence="2 3" key="1">
    <citation type="journal article" date="2017" name="Int. J. Parasitol.">
        <title>The genome of the protozoan parasite Cystoisospora suis and a reverse vaccinology approach to identify vaccine candidates.</title>
        <authorList>
            <person name="Palmieri N."/>
            <person name="Shrestha A."/>
            <person name="Ruttkowski B."/>
            <person name="Beck T."/>
            <person name="Vogl C."/>
            <person name="Tomley F."/>
            <person name="Blake D.P."/>
            <person name="Joachim A."/>
        </authorList>
    </citation>
    <scope>NUCLEOTIDE SEQUENCE [LARGE SCALE GENOMIC DNA]</scope>
    <source>
        <strain evidence="2 3">Wien I</strain>
    </source>
</reference>
<evidence type="ECO:0000313" key="2">
    <source>
        <dbReference type="EMBL" id="PHJ18706.1"/>
    </source>
</evidence>
<sequence length="53" mass="5912">MRLLTRQKLVRSLHNSGCWHLSARSRCCPGTSPGFAVPPANPPKNDSYQESRC</sequence>
<dbReference type="AlphaFoldDB" id="A0A2C6KQW7"/>
<comment type="caution">
    <text evidence="2">The sequence shown here is derived from an EMBL/GenBank/DDBJ whole genome shotgun (WGS) entry which is preliminary data.</text>
</comment>
<evidence type="ECO:0000313" key="3">
    <source>
        <dbReference type="Proteomes" id="UP000221165"/>
    </source>
</evidence>
<gene>
    <name evidence="2" type="ORF">CSUI_007478</name>
</gene>
<dbReference type="VEuPathDB" id="ToxoDB:CSUI_007478"/>
<organism evidence="2 3">
    <name type="scientific">Cystoisospora suis</name>
    <dbReference type="NCBI Taxonomy" id="483139"/>
    <lineage>
        <taxon>Eukaryota</taxon>
        <taxon>Sar</taxon>
        <taxon>Alveolata</taxon>
        <taxon>Apicomplexa</taxon>
        <taxon>Conoidasida</taxon>
        <taxon>Coccidia</taxon>
        <taxon>Eucoccidiorida</taxon>
        <taxon>Eimeriorina</taxon>
        <taxon>Sarcocystidae</taxon>
        <taxon>Cystoisospora</taxon>
    </lineage>
</organism>
<feature type="region of interest" description="Disordered" evidence="1">
    <location>
        <begin position="31"/>
        <end position="53"/>
    </location>
</feature>
<dbReference type="RefSeq" id="XP_067920412.1">
    <property type="nucleotide sequence ID" value="XM_068067623.1"/>
</dbReference>
<proteinExistence type="predicted"/>
<name>A0A2C6KQW7_9APIC</name>
<keyword evidence="3" id="KW-1185">Reference proteome</keyword>
<evidence type="ECO:0000256" key="1">
    <source>
        <dbReference type="SAM" id="MobiDB-lite"/>
    </source>
</evidence>